<proteinExistence type="predicted"/>
<gene>
    <name evidence="1" type="ORF">PHO31112_02323</name>
</gene>
<sequence length="160" mass="17483">MFECKSEVNKGYIAYAEKKVASVRGMTRTSVAISHVGGTFQPKPHFRILAGLLAPRSSWGNGLDDAFLGNLSSDDTLALGCVCALDHVCYDRYDGDPLRVSEQGAMMFFLFRLIAGLKSWERCRQLIGLRTAALSKHENDPVRCECRSAVVCTNCSSGAV</sequence>
<keyword evidence="2" id="KW-1185">Reference proteome</keyword>
<dbReference type="AlphaFoldDB" id="A0A5E4UXP5"/>
<dbReference type="EMBL" id="CABPSM010000005">
    <property type="protein sequence ID" value="VVE04748.1"/>
    <property type="molecule type" value="Genomic_DNA"/>
</dbReference>
<reference evidence="1 2" key="1">
    <citation type="submission" date="2019-08" db="EMBL/GenBank/DDBJ databases">
        <authorList>
            <person name="Peeters C."/>
        </authorList>
    </citation>
    <scope>NUCLEOTIDE SEQUENCE [LARGE SCALE GENOMIC DNA]</scope>
    <source>
        <strain evidence="1 2">LMG 31112</strain>
    </source>
</reference>
<dbReference type="Proteomes" id="UP000343317">
    <property type="component" value="Unassembled WGS sequence"/>
</dbReference>
<accession>A0A5E4UXP5</accession>
<evidence type="ECO:0000313" key="1">
    <source>
        <dbReference type="EMBL" id="VVE04748.1"/>
    </source>
</evidence>
<organism evidence="1 2">
    <name type="scientific">Pandoraea horticolens</name>
    <dbReference type="NCBI Taxonomy" id="2508298"/>
    <lineage>
        <taxon>Bacteria</taxon>
        <taxon>Pseudomonadati</taxon>
        <taxon>Pseudomonadota</taxon>
        <taxon>Betaproteobacteria</taxon>
        <taxon>Burkholderiales</taxon>
        <taxon>Burkholderiaceae</taxon>
        <taxon>Pandoraea</taxon>
    </lineage>
</organism>
<protein>
    <submittedName>
        <fullName evidence="1">Uncharacterized protein</fullName>
    </submittedName>
</protein>
<name>A0A5E4UXP5_9BURK</name>
<evidence type="ECO:0000313" key="2">
    <source>
        <dbReference type="Proteomes" id="UP000343317"/>
    </source>
</evidence>